<proteinExistence type="predicted"/>
<name>A0A4D4J6R5_9PSEU</name>
<reference evidence="7" key="1">
    <citation type="submission" date="2019-04" db="EMBL/GenBank/DDBJ databases">
        <title>Draft genome sequence of Pseudonocardiaceae bacterium SL3-2-4.</title>
        <authorList>
            <person name="Ningsih F."/>
            <person name="Yokota A."/>
            <person name="Sakai Y."/>
            <person name="Nanatani K."/>
            <person name="Yabe S."/>
            <person name="Oetari A."/>
            <person name="Sjamsuridzal W."/>
        </authorList>
    </citation>
    <scope>NUCLEOTIDE SEQUENCE [LARGE SCALE GENOMIC DNA]</scope>
    <source>
        <strain evidence="7">SL3-2-4</strain>
    </source>
</reference>
<dbReference type="InterPro" id="IPR011701">
    <property type="entry name" value="MFS"/>
</dbReference>
<dbReference type="CDD" id="cd17393">
    <property type="entry name" value="MFS_MosC_like"/>
    <property type="match status" value="1"/>
</dbReference>
<feature type="transmembrane region" description="Helical" evidence="5">
    <location>
        <begin position="351"/>
        <end position="373"/>
    </location>
</feature>
<feature type="transmembrane region" description="Helical" evidence="5">
    <location>
        <begin position="263"/>
        <end position="282"/>
    </location>
</feature>
<organism evidence="6 7">
    <name type="scientific">Gandjariella thermophila</name>
    <dbReference type="NCBI Taxonomy" id="1931992"/>
    <lineage>
        <taxon>Bacteria</taxon>
        <taxon>Bacillati</taxon>
        <taxon>Actinomycetota</taxon>
        <taxon>Actinomycetes</taxon>
        <taxon>Pseudonocardiales</taxon>
        <taxon>Pseudonocardiaceae</taxon>
        <taxon>Gandjariella</taxon>
    </lineage>
</organism>
<feature type="transmembrane region" description="Helical" evidence="5">
    <location>
        <begin position="289"/>
        <end position="310"/>
    </location>
</feature>
<sequence length="409" mass="40715">MERISRRAAVAETMAGVPEPEVDAGAAAPLRAARVATAAVFTLHAALFASWTPHVPLVKDHLGLTAGALGLALLGAPVGSVLATLTAGGAVSRWGSRRVMLVTLLGYASSSVGLGLAGSAAGLFAAMLVWGGFQGALDIAMNAQGVAVQRRYGRPILASFHAAWSLGGFAGTGLGVLALAGGLDLTRQMAIFAGIAVLAAGPLVRPLLADDHAVEQQRLAWPWRNRRLAPLAALMFAGLLCEGAAADWAAVYLRDSLAAPPQLAGSGYAAFAVAMFAGRALGDRWSARFGGLPVVGVLAGVGGAGMAVALAVGAPWLALAGLAAFGLGLSCVVPVVFSAAAEVPGSHPGPAIAGVVTGGWAGFLLGPPLIGLLAQTVSLPWALALLPVLCGAMVAVAVSANRPARAGAP</sequence>
<evidence type="ECO:0000256" key="3">
    <source>
        <dbReference type="ARBA" id="ARBA00022989"/>
    </source>
</evidence>
<comment type="caution">
    <text evidence="6">The sequence shown here is derived from an EMBL/GenBank/DDBJ whole genome shotgun (WGS) entry which is preliminary data.</text>
</comment>
<evidence type="ECO:0000256" key="5">
    <source>
        <dbReference type="SAM" id="Phobius"/>
    </source>
</evidence>
<keyword evidence="4 5" id="KW-0472">Membrane</keyword>
<dbReference type="InterPro" id="IPR036259">
    <property type="entry name" value="MFS_trans_sf"/>
</dbReference>
<evidence type="ECO:0000256" key="4">
    <source>
        <dbReference type="ARBA" id="ARBA00023136"/>
    </source>
</evidence>
<gene>
    <name evidence="6" type="ORF">GTS_12900</name>
</gene>
<dbReference type="Gene3D" id="1.20.1250.20">
    <property type="entry name" value="MFS general substrate transporter like domains"/>
    <property type="match status" value="2"/>
</dbReference>
<dbReference type="Proteomes" id="UP000298860">
    <property type="component" value="Unassembled WGS sequence"/>
</dbReference>
<keyword evidence="2 5" id="KW-0812">Transmembrane</keyword>
<keyword evidence="3 5" id="KW-1133">Transmembrane helix</keyword>
<dbReference type="GO" id="GO:0022857">
    <property type="term" value="F:transmembrane transporter activity"/>
    <property type="evidence" value="ECO:0007669"/>
    <property type="project" value="InterPro"/>
</dbReference>
<dbReference type="SUPFAM" id="SSF103473">
    <property type="entry name" value="MFS general substrate transporter"/>
    <property type="match status" value="1"/>
</dbReference>
<feature type="transmembrane region" description="Helical" evidence="5">
    <location>
        <begin position="228"/>
        <end position="251"/>
    </location>
</feature>
<keyword evidence="7" id="KW-1185">Reference proteome</keyword>
<protein>
    <submittedName>
        <fullName evidence="6">MFS transporter</fullName>
    </submittedName>
</protein>
<accession>A0A4D4J6R5</accession>
<evidence type="ECO:0000313" key="6">
    <source>
        <dbReference type="EMBL" id="GDY29657.1"/>
    </source>
</evidence>
<dbReference type="PANTHER" id="PTHR23514">
    <property type="entry name" value="BYPASS OF STOP CODON PROTEIN 6"/>
    <property type="match status" value="1"/>
</dbReference>
<feature type="transmembrane region" description="Helical" evidence="5">
    <location>
        <begin position="379"/>
        <end position="400"/>
    </location>
</feature>
<dbReference type="RefSeq" id="WP_137812833.1">
    <property type="nucleotide sequence ID" value="NZ_BJFL01000004.1"/>
</dbReference>
<feature type="transmembrane region" description="Helical" evidence="5">
    <location>
        <begin position="162"/>
        <end position="183"/>
    </location>
</feature>
<dbReference type="AlphaFoldDB" id="A0A4D4J6R5"/>
<feature type="transmembrane region" description="Helical" evidence="5">
    <location>
        <begin position="189"/>
        <end position="208"/>
    </location>
</feature>
<feature type="transmembrane region" description="Helical" evidence="5">
    <location>
        <begin position="316"/>
        <end position="339"/>
    </location>
</feature>
<evidence type="ECO:0000313" key="7">
    <source>
        <dbReference type="Proteomes" id="UP000298860"/>
    </source>
</evidence>
<comment type="subcellular location">
    <subcellularLocation>
        <location evidence="1">Membrane</location>
        <topology evidence="1">Multi-pass membrane protein</topology>
    </subcellularLocation>
</comment>
<evidence type="ECO:0000256" key="2">
    <source>
        <dbReference type="ARBA" id="ARBA00022692"/>
    </source>
</evidence>
<dbReference type="InterPro" id="IPR051788">
    <property type="entry name" value="MFS_Transporter"/>
</dbReference>
<dbReference type="GO" id="GO:0016020">
    <property type="term" value="C:membrane"/>
    <property type="evidence" value="ECO:0007669"/>
    <property type="project" value="UniProtKB-SubCell"/>
</dbReference>
<dbReference type="Pfam" id="PF07690">
    <property type="entry name" value="MFS_1"/>
    <property type="match status" value="1"/>
</dbReference>
<dbReference type="EMBL" id="BJFL01000004">
    <property type="protein sequence ID" value="GDY29657.1"/>
    <property type="molecule type" value="Genomic_DNA"/>
</dbReference>
<feature type="transmembrane region" description="Helical" evidence="5">
    <location>
        <begin position="64"/>
        <end position="87"/>
    </location>
</feature>
<dbReference type="OrthoDB" id="151222at2"/>
<evidence type="ECO:0000256" key="1">
    <source>
        <dbReference type="ARBA" id="ARBA00004141"/>
    </source>
</evidence>
<dbReference type="PANTHER" id="PTHR23514:SF13">
    <property type="entry name" value="INNER MEMBRANE PROTEIN YBJJ"/>
    <property type="match status" value="1"/>
</dbReference>